<organism evidence="1 2">
    <name type="scientific">Purpureocillium lilacinum</name>
    <name type="common">Paecilomyces lilacinus</name>
    <dbReference type="NCBI Taxonomy" id="33203"/>
    <lineage>
        <taxon>Eukaryota</taxon>
        <taxon>Fungi</taxon>
        <taxon>Dikarya</taxon>
        <taxon>Ascomycota</taxon>
        <taxon>Pezizomycotina</taxon>
        <taxon>Sordariomycetes</taxon>
        <taxon>Hypocreomycetidae</taxon>
        <taxon>Hypocreales</taxon>
        <taxon>Ophiocordycipitaceae</taxon>
        <taxon>Purpureocillium</taxon>
    </lineage>
</organism>
<dbReference type="EMBL" id="LCWV01000046">
    <property type="protein sequence ID" value="PWI64735.1"/>
    <property type="molecule type" value="Genomic_DNA"/>
</dbReference>
<dbReference type="AlphaFoldDB" id="A0A2U3DR79"/>
<name>A0A2U3DR79_PURLI</name>
<protein>
    <submittedName>
        <fullName evidence="1">Uncharacterized protein</fullName>
    </submittedName>
</protein>
<accession>A0A2U3DR79</accession>
<evidence type="ECO:0000313" key="1">
    <source>
        <dbReference type="EMBL" id="PWI64735.1"/>
    </source>
</evidence>
<dbReference type="Proteomes" id="UP000245956">
    <property type="component" value="Unassembled WGS sequence"/>
</dbReference>
<comment type="caution">
    <text evidence="1">The sequence shown here is derived from an EMBL/GenBank/DDBJ whole genome shotgun (WGS) entry which is preliminary data.</text>
</comment>
<sequence length="141" mass="15918">MHSKWLPKVLQDIPLAEEEDNGRNEMGIDVDRLVVEIPHTTERGANRARYGSVTVKNPPVVVALKPFRHLIKREKSLASRLSGPRSGCVVPHSPPFARLWLVGRNSEPGSGRHLPSRLVMCNVRRPEFPFKKSGKSRKRSK</sequence>
<evidence type="ECO:0000313" key="2">
    <source>
        <dbReference type="Proteomes" id="UP000245956"/>
    </source>
</evidence>
<gene>
    <name evidence="1" type="ORF">PCL_08600</name>
</gene>
<proteinExistence type="predicted"/>
<reference evidence="1 2" key="1">
    <citation type="journal article" date="2016" name="Front. Microbiol.">
        <title>Genome and transcriptome sequences reveal the specific parasitism of the nematophagous Purpureocillium lilacinum 36-1.</title>
        <authorList>
            <person name="Xie J."/>
            <person name="Li S."/>
            <person name="Mo C."/>
            <person name="Xiao X."/>
            <person name="Peng D."/>
            <person name="Wang G."/>
            <person name="Xiao Y."/>
        </authorList>
    </citation>
    <scope>NUCLEOTIDE SEQUENCE [LARGE SCALE GENOMIC DNA]</scope>
    <source>
        <strain evidence="1 2">36-1</strain>
    </source>
</reference>